<name>A0ABS6ZIH2_9ACTN</name>
<protein>
    <recommendedName>
        <fullName evidence="4">DUF4232 domain-containing protein</fullName>
    </recommendedName>
</protein>
<comment type="caution">
    <text evidence="2">The sequence shown here is derived from an EMBL/GenBank/DDBJ whole genome shotgun (WGS) entry which is preliminary data.</text>
</comment>
<organism evidence="2 3">
    <name type="scientific">Streptomyces bambusae</name>
    <dbReference type="NCBI Taxonomy" id="1550616"/>
    <lineage>
        <taxon>Bacteria</taxon>
        <taxon>Bacillati</taxon>
        <taxon>Actinomycetota</taxon>
        <taxon>Actinomycetes</taxon>
        <taxon>Kitasatosporales</taxon>
        <taxon>Streptomycetaceae</taxon>
        <taxon>Streptomyces</taxon>
    </lineage>
</organism>
<dbReference type="EMBL" id="WTFF01000399">
    <property type="protein sequence ID" value="MBW5486440.1"/>
    <property type="molecule type" value="Genomic_DNA"/>
</dbReference>
<reference evidence="2 3" key="1">
    <citation type="submission" date="2019-12" db="EMBL/GenBank/DDBJ databases">
        <title>Genome sequence of Streptomyces bambusae.</title>
        <authorList>
            <person name="Bansal K."/>
            <person name="Choksket S."/>
            <person name="Korpole S."/>
            <person name="Patil P.B."/>
        </authorList>
    </citation>
    <scope>NUCLEOTIDE SEQUENCE [LARGE SCALE GENOMIC DNA]</scope>
    <source>
        <strain evidence="2 3">SK60</strain>
    </source>
</reference>
<evidence type="ECO:0008006" key="4">
    <source>
        <dbReference type="Google" id="ProtNLM"/>
    </source>
</evidence>
<sequence>SAAGGSGSGGGADAGAGASGGGGKNGDPAGGTGNSAAGAGSWGGGGGQVPANSELPTCPPSAVQWEVRSVKNEYAAGERPRLELLARNTSGSSCKVDLGPKQAVLTILQASGNKAVWSSDHCPRGAGNAFFKLPAQGQTTQALEWDRTFSAAGQCQAPPAGNAGPDTYVVEVKAPGMPVARTSFVLKQD</sequence>
<feature type="region of interest" description="Disordered" evidence="1">
    <location>
        <begin position="1"/>
        <end position="60"/>
    </location>
</feature>
<accession>A0ABS6ZIH2</accession>
<dbReference type="RefSeq" id="WP_219671510.1">
    <property type="nucleotide sequence ID" value="NZ_WTFF01000399.1"/>
</dbReference>
<keyword evidence="3" id="KW-1185">Reference proteome</keyword>
<evidence type="ECO:0000313" key="2">
    <source>
        <dbReference type="EMBL" id="MBW5486440.1"/>
    </source>
</evidence>
<gene>
    <name evidence="2" type="ORF">GPJ59_32430</name>
</gene>
<evidence type="ECO:0000256" key="1">
    <source>
        <dbReference type="SAM" id="MobiDB-lite"/>
    </source>
</evidence>
<feature type="non-terminal residue" evidence="2">
    <location>
        <position position="1"/>
    </location>
</feature>
<feature type="compositionally biased region" description="Gly residues" evidence="1">
    <location>
        <begin position="1"/>
        <end position="33"/>
    </location>
</feature>
<proteinExistence type="predicted"/>
<dbReference type="Proteomes" id="UP000812013">
    <property type="component" value="Unassembled WGS sequence"/>
</dbReference>
<evidence type="ECO:0000313" key="3">
    <source>
        <dbReference type="Proteomes" id="UP000812013"/>
    </source>
</evidence>